<keyword evidence="3" id="KW-1185">Reference proteome</keyword>
<sequence length="142" mass="15764">MQVKSEEVMPVSTAALVMRAVEGKVLVTSDRTRGNAMKLHQWKFRLDIRKRFFTERVVVKREEEEVERKKIQYEEARSQRNSDAVRGGGAQVSVPGGLRGGLCEERPGLPRAGHSRFQPAPTDPPQGTAEPLSHDGSASGKR</sequence>
<comment type="caution">
    <text evidence="2">The sequence shown here is derived from an EMBL/GenBank/DDBJ whole genome shotgun (WGS) entry which is preliminary data.</text>
</comment>
<name>A0AAN7PDU3_MYCAM</name>
<accession>A0AAN7PDU3</accession>
<dbReference type="AlphaFoldDB" id="A0AAN7PDU3"/>
<dbReference type="EMBL" id="JAUNZN010000001">
    <property type="protein sequence ID" value="KAK4830272.1"/>
    <property type="molecule type" value="Genomic_DNA"/>
</dbReference>
<feature type="region of interest" description="Disordered" evidence="1">
    <location>
        <begin position="75"/>
        <end position="142"/>
    </location>
</feature>
<evidence type="ECO:0000313" key="3">
    <source>
        <dbReference type="Proteomes" id="UP001333110"/>
    </source>
</evidence>
<gene>
    <name evidence="2" type="ORF">QYF61_009365</name>
</gene>
<evidence type="ECO:0000313" key="2">
    <source>
        <dbReference type="EMBL" id="KAK4830272.1"/>
    </source>
</evidence>
<dbReference type="Proteomes" id="UP001333110">
    <property type="component" value="Unassembled WGS sequence"/>
</dbReference>
<protein>
    <submittedName>
        <fullName evidence="2">Uncharacterized protein</fullName>
    </submittedName>
</protein>
<proteinExistence type="predicted"/>
<evidence type="ECO:0000256" key="1">
    <source>
        <dbReference type="SAM" id="MobiDB-lite"/>
    </source>
</evidence>
<reference evidence="2 3" key="1">
    <citation type="journal article" date="2023" name="J. Hered.">
        <title>Chromosome-level genome of the wood stork (Mycteria americana) provides insight into avian chromosome evolution.</title>
        <authorList>
            <person name="Flamio R. Jr."/>
            <person name="Ramstad K.M."/>
        </authorList>
    </citation>
    <scope>NUCLEOTIDE SEQUENCE [LARGE SCALE GENOMIC DNA]</scope>
    <source>
        <strain evidence="2">JAX WOST 10</strain>
    </source>
</reference>
<organism evidence="2 3">
    <name type="scientific">Mycteria americana</name>
    <name type="common">Wood stork</name>
    <dbReference type="NCBI Taxonomy" id="33587"/>
    <lineage>
        <taxon>Eukaryota</taxon>
        <taxon>Metazoa</taxon>
        <taxon>Chordata</taxon>
        <taxon>Craniata</taxon>
        <taxon>Vertebrata</taxon>
        <taxon>Euteleostomi</taxon>
        <taxon>Archelosauria</taxon>
        <taxon>Archosauria</taxon>
        <taxon>Dinosauria</taxon>
        <taxon>Saurischia</taxon>
        <taxon>Theropoda</taxon>
        <taxon>Coelurosauria</taxon>
        <taxon>Aves</taxon>
        <taxon>Neognathae</taxon>
        <taxon>Neoaves</taxon>
        <taxon>Aequornithes</taxon>
        <taxon>Ciconiiformes</taxon>
        <taxon>Ciconiidae</taxon>
        <taxon>Mycteria</taxon>
    </lineage>
</organism>